<proteinExistence type="predicted"/>
<dbReference type="InterPro" id="IPR006311">
    <property type="entry name" value="TAT_signal"/>
</dbReference>
<accession>A0A3B0BYM0</accession>
<dbReference type="RefSeq" id="WP_120753145.1">
    <property type="nucleotide sequence ID" value="NZ_JBFADQ010000006.1"/>
</dbReference>
<dbReference type="Proteomes" id="UP000270343">
    <property type="component" value="Unassembled WGS sequence"/>
</dbReference>
<evidence type="ECO:0000313" key="2">
    <source>
        <dbReference type="EMBL" id="RKN77531.1"/>
    </source>
</evidence>
<gene>
    <name evidence="2" type="ORF">D7231_02095</name>
</gene>
<dbReference type="AlphaFoldDB" id="A0A3B0BYM0"/>
<protein>
    <recommendedName>
        <fullName evidence="4">Repetin</fullName>
    </recommendedName>
</protein>
<evidence type="ECO:0000256" key="1">
    <source>
        <dbReference type="SAM" id="SignalP"/>
    </source>
</evidence>
<feature type="signal peptide" evidence="1">
    <location>
        <begin position="1"/>
        <end position="30"/>
    </location>
</feature>
<dbReference type="EMBL" id="RBAM01000001">
    <property type="protein sequence ID" value="RKN77531.1"/>
    <property type="molecule type" value="Genomic_DNA"/>
</dbReference>
<evidence type="ECO:0008006" key="4">
    <source>
        <dbReference type="Google" id="ProtNLM"/>
    </source>
</evidence>
<organism evidence="2 3">
    <name type="scientific">Streptomyces klenkii</name>
    <dbReference type="NCBI Taxonomy" id="1420899"/>
    <lineage>
        <taxon>Bacteria</taxon>
        <taxon>Bacillati</taxon>
        <taxon>Actinomycetota</taxon>
        <taxon>Actinomycetes</taxon>
        <taxon>Kitasatosporales</taxon>
        <taxon>Streptomycetaceae</taxon>
        <taxon>Streptomyces</taxon>
    </lineage>
</organism>
<dbReference type="PROSITE" id="PS51318">
    <property type="entry name" value="TAT"/>
    <property type="match status" value="1"/>
</dbReference>
<evidence type="ECO:0000313" key="3">
    <source>
        <dbReference type="Proteomes" id="UP000270343"/>
    </source>
</evidence>
<reference evidence="2 3" key="1">
    <citation type="journal article" date="2015" name="Antonie Van Leeuwenhoek">
        <title>Streptomyces klenkii sp. nov., isolated from deep marine sediment.</title>
        <authorList>
            <person name="Veyisoglu A."/>
            <person name="Sahin N."/>
        </authorList>
    </citation>
    <scope>NUCLEOTIDE SEQUENCE [LARGE SCALE GENOMIC DNA]</scope>
    <source>
        <strain evidence="2 3">KCTC 29202</strain>
    </source>
</reference>
<sequence>MTRIRRRSFATAAVSLGVCAAAAVVSVTTAGGSAAAESKDEPSVVGSGKLKRNPGDNAYFTIDAHGFGGEARGTFDVSHQYGKKFDVRFKGRIDCLLTGGPVAVATGIVTDAQVKAAPGVPMPSAAELKGKRFGFTILDSGKGGKKDRLGYSWAMDGLPVNSVGKCVSSAPFETLEKGDFTTHHWMPSRTGS</sequence>
<feature type="chain" id="PRO_5038929632" description="Repetin" evidence="1">
    <location>
        <begin position="31"/>
        <end position="192"/>
    </location>
</feature>
<name>A0A3B0BYM0_9ACTN</name>
<comment type="caution">
    <text evidence="2">The sequence shown here is derived from an EMBL/GenBank/DDBJ whole genome shotgun (WGS) entry which is preliminary data.</text>
</comment>
<keyword evidence="1" id="KW-0732">Signal</keyword>
<dbReference type="OrthoDB" id="3628502at2"/>
<keyword evidence="3" id="KW-1185">Reference proteome</keyword>